<dbReference type="Proteomes" id="UP000186112">
    <property type="component" value="Unassembled WGS sequence"/>
</dbReference>
<protein>
    <submittedName>
        <fullName evidence="1">Uncharacterized protein</fullName>
    </submittedName>
</protein>
<evidence type="ECO:0000313" key="2">
    <source>
        <dbReference type="Proteomes" id="UP000186112"/>
    </source>
</evidence>
<organism evidence="1 2">
    <name type="scientific">Tissierella creatinophila DSM 6911</name>
    <dbReference type="NCBI Taxonomy" id="1123403"/>
    <lineage>
        <taxon>Bacteria</taxon>
        <taxon>Bacillati</taxon>
        <taxon>Bacillota</taxon>
        <taxon>Tissierellia</taxon>
        <taxon>Tissierellales</taxon>
        <taxon>Tissierellaceae</taxon>
        <taxon>Tissierella</taxon>
    </lineage>
</organism>
<reference evidence="1 2" key="1">
    <citation type="submission" date="2016-02" db="EMBL/GenBank/DDBJ databases">
        <title>Genome sequence of Tissierella creatinophila DSM 6911.</title>
        <authorList>
            <person name="Poehlein A."/>
            <person name="Daniel R."/>
        </authorList>
    </citation>
    <scope>NUCLEOTIDE SEQUENCE [LARGE SCALE GENOMIC DNA]</scope>
    <source>
        <strain evidence="1 2">DSM 6911</strain>
    </source>
</reference>
<keyword evidence="2" id="KW-1185">Reference proteome</keyword>
<sequence>MRKTRMMKNISRMYENMQLNEEQVFRKTKLLLTIYRDVVWASLKEVDNVREVCESYYSNDLAVALTYLNDFAPTERKEDFMDKISGIFETKWMIDLIDTAMLKVYEYHDNGKLYHEILSKSYVTAYPMVEGEMLEALGMERSNYYLKKKEAVKLFGIALWGYALPRFGQIFEGDIEEVLPINDFFY</sequence>
<dbReference type="AlphaFoldDB" id="A0A1U7M3Q0"/>
<proteinExistence type="predicted"/>
<accession>A0A1U7M3Q0</accession>
<dbReference type="RefSeq" id="WP_075727783.1">
    <property type="nucleotide sequence ID" value="NZ_LTDM01000053.1"/>
</dbReference>
<evidence type="ECO:0000313" key="1">
    <source>
        <dbReference type="EMBL" id="OLS01943.1"/>
    </source>
</evidence>
<name>A0A1U7M3Q0_TISCR</name>
<gene>
    <name evidence="1" type="ORF">TICRE_20850</name>
</gene>
<dbReference type="EMBL" id="LTDM01000053">
    <property type="protein sequence ID" value="OLS01943.1"/>
    <property type="molecule type" value="Genomic_DNA"/>
</dbReference>
<comment type="caution">
    <text evidence="1">The sequence shown here is derived from an EMBL/GenBank/DDBJ whole genome shotgun (WGS) entry which is preliminary data.</text>
</comment>